<feature type="non-terminal residue" evidence="1">
    <location>
        <position position="121"/>
    </location>
</feature>
<comment type="caution">
    <text evidence="1">The sequence shown here is derived from an EMBL/GenBank/DDBJ whole genome shotgun (WGS) entry which is preliminary data.</text>
</comment>
<dbReference type="EMBL" id="LAZR01046488">
    <property type="protein sequence ID" value="KKK96431.1"/>
    <property type="molecule type" value="Genomic_DNA"/>
</dbReference>
<organism evidence="1">
    <name type="scientific">marine sediment metagenome</name>
    <dbReference type="NCBI Taxonomy" id="412755"/>
    <lineage>
        <taxon>unclassified sequences</taxon>
        <taxon>metagenomes</taxon>
        <taxon>ecological metagenomes</taxon>
    </lineage>
</organism>
<reference evidence="1" key="1">
    <citation type="journal article" date="2015" name="Nature">
        <title>Complex archaea that bridge the gap between prokaryotes and eukaryotes.</title>
        <authorList>
            <person name="Spang A."/>
            <person name="Saw J.H."/>
            <person name="Jorgensen S.L."/>
            <person name="Zaremba-Niedzwiedzka K."/>
            <person name="Martijn J."/>
            <person name="Lind A.E."/>
            <person name="van Eijk R."/>
            <person name="Schleper C."/>
            <person name="Guy L."/>
            <person name="Ettema T.J."/>
        </authorList>
    </citation>
    <scope>NUCLEOTIDE SEQUENCE</scope>
</reference>
<protein>
    <submittedName>
        <fullName evidence="1">Uncharacterized protein</fullName>
    </submittedName>
</protein>
<dbReference type="AlphaFoldDB" id="A0A0F9CID9"/>
<proteinExistence type="predicted"/>
<evidence type="ECO:0000313" key="1">
    <source>
        <dbReference type="EMBL" id="KKK96431.1"/>
    </source>
</evidence>
<accession>A0A0F9CID9</accession>
<sequence length="121" mass="12661">MTKISREFLTQSTNGRYVNITTSGSPGTLIHTAINTGNEKDEVWLWGVTNAGTDSSVVIEWGGQDDVTDVLNVGVPAGNGEQLLVAGRTLAGGLEVRAYTNHAIATVSGLNIGGHVNRSNP</sequence>
<name>A0A0F9CID9_9ZZZZ</name>
<gene>
    <name evidence="1" type="ORF">LCGC14_2662820</name>
</gene>